<evidence type="ECO:0000313" key="2">
    <source>
        <dbReference type="Proteomes" id="UP000282087"/>
    </source>
</evidence>
<dbReference type="AlphaFoldDB" id="A0A3M6VD98"/>
<comment type="caution">
    <text evidence="1">The sequence shown here is derived from an EMBL/GenBank/DDBJ whole genome shotgun (WGS) entry which is preliminary data.</text>
</comment>
<reference evidence="1 2" key="1">
    <citation type="submission" date="2018-06" db="EMBL/GenBank/DDBJ databases">
        <title>Comparative genomics of downy mildews reveals potential adaptations to biotrophy.</title>
        <authorList>
            <person name="Fletcher K."/>
            <person name="Klosterman S.J."/>
            <person name="Derevnina L."/>
            <person name="Martin F."/>
            <person name="Koike S."/>
            <person name="Reyes Chin-Wo S."/>
            <person name="Mou B."/>
            <person name="Michelmore R."/>
        </authorList>
    </citation>
    <scope>NUCLEOTIDE SEQUENCE [LARGE SCALE GENOMIC DNA]</scope>
    <source>
        <strain evidence="1 2">R14</strain>
    </source>
</reference>
<dbReference type="EMBL" id="QLLG01000797">
    <property type="protein sequence ID" value="RMX62290.1"/>
    <property type="molecule type" value="Genomic_DNA"/>
</dbReference>
<sequence>MNQHLLWYLGERAFWHFNFAFGSSRIARRAYP</sequence>
<gene>
    <name evidence="1" type="ORF">DD238_008350</name>
</gene>
<dbReference type="Proteomes" id="UP000282087">
    <property type="component" value="Unassembled WGS sequence"/>
</dbReference>
<feature type="non-terminal residue" evidence="1">
    <location>
        <position position="32"/>
    </location>
</feature>
<name>A0A3M6VD98_9STRA</name>
<proteinExistence type="predicted"/>
<keyword evidence="2" id="KW-1185">Reference proteome</keyword>
<organism evidence="1 2">
    <name type="scientific">Peronospora effusa</name>
    <dbReference type="NCBI Taxonomy" id="542832"/>
    <lineage>
        <taxon>Eukaryota</taxon>
        <taxon>Sar</taxon>
        <taxon>Stramenopiles</taxon>
        <taxon>Oomycota</taxon>
        <taxon>Peronosporomycetes</taxon>
        <taxon>Peronosporales</taxon>
        <taxon>Peronosporaceae</taxon>
        <taxon>Peronospora</taxon>
    </lineage>
</organism>
<evidence type="ECO:0000313" key="1">
    <source>
        <dbReference type="EMBL" id="RMX62290.1"/>
    </source>
</evidence>
<protein>
    <submittedName>
        <fullName evidence="1">Uncharacterized protein</fullName>
    </submittedName>
</protein>
<accession>A0A3M6VD98</accession>